<evidence type="ECO:0000259" key="1">
    <source>
        <dbReference type="Pfam" id="PF12680"/>
    </source>
</evidence>
<name>A0A5N6ANL8_9ACTN</name>
<dbReference type="OrthoDB" id="8684708at2"/>
<dbReference type="Gene3D" id="3.10.450.50">
    <property type="match status" value="1"/>
</dbReference>
<organism evidence="2 3">
    <name type="scientific">Streptomyces mimosae</name>
    <dbReference type="NCBI Taxonomy" id="2586635"/>
    <lineage>
        <taxon>Bacteria</taxon>
        <taxon>Bacillati</taxon>
        <taxon>Actinomycetota</taxon>
        <taxon>Actinomycetes</taxon>
        <taxon>Kitasatosporales</taxon>
        <taxon>Streptomycetaceae</taxon>
        <taxon>Streptomyces</taxon>
    </lineage>
</organism>
<evidence type="ECO:0000313" key="3">
    <source>
        <dbReference type="Proteomes" id="UP000314251"/>
    </source>
</evidence>
<accession>A0A5N6ANL8</accession>
<evidence type="ECO:0000313" key="2">
    <source>
        <dbReference type="EMBL" id="KAB8169712.1"/>
    </source>
</evidence>
<feature type="domain" description="SnoaL-like" evidence="1">
    <location>
        <begin position="17"/>
        <end position="107"/>
    </location>
</feature>
<dbReference type="InterPro" id="IPR037401">
    <property type="entry name" value="SnoaL-like"/>
</dbReference>
<dbReference type="AlphaFoldDB" id="A0A5N6ANL8"/>
<dbReference type="EMBL" id="VDLY02000002">
    <property type="protein sequence ID" value="KAB8169712.1"/>
    <property type="molecule type" value="Genomic_DNA"/>
</dbReference>
<protein>
    <submittedName>
        <fullName evidence="2">Nuclear transport factor 2 family protein</fullName>
    </submittedName>
</protein>
<proteinExistence type="predicted"/>
<comment type="caution">
    <text evidence="2">The sequence shown here is derived from an EMBL/GenBank/DDBJ whole genome shotgun (WGS) entry which is preliminary data.</text>
</comment>
<keyword evidence="3" id="KW-1185">Reference proteome</keyword>
<dbReference type="InterPro" id="IPR032710">
    <property type="entry name" value="NTF2-like_dom_sf"/>
</dbReference>
<gene>
    <name evidence="2" type="ORF">FH607_002975</name>
</gene>
<dbReference type="Proteomes" id="UP000314251">
    <property type="component" value="Unassembled WGS sequence"/>
</dbReference>
<reference evidence="2" key="1">
    <citation type="submission" date="2019-10" db="EMBL/GenBank/DDBJ databases">
        <title>Nonomuraea sp. nov., isolated from Phyllanthus amarus.</title>
        <authorList>
            <person name="Klykleung N."/>
            <person name="Tanasupawat S."/>
        </authorList>
    </citation>
    <scope>NUCLEOTIDE SEQUENCE [LARGE SCALE GENOMIC DNA]</scope>
    <source>
        <strain evidence="2">3MP-10</strain>
    </source>
</reference>
<dbReference type="Pfam" id="PF12680">
    <property type="entry name" value="SnoaL_2"/>
    <property type="match status" value="1"/>
</dbReference>
<dbReference type="RefSeq" id="WP_139666010.1">
    <property type="nucleotide sequence ID" value="NZ_VDLY02000002.1"/>
</dbReference>
<dbReference type="SUPFAM" id="SSF54427">
    <property type="entry name" value="NTF2-like"/>
    <property type="match status" value="1"/>
</dbReference>
<sequence length="118" mass="12815">MADTFTDYDPATLPTPVVAFLDAHDADRHADALAAFAPDATVLDDGGTHEGTEAIRAWLERSSTAYTYTSTRVGQRVTDPTHPVVRIRLDGSFPGGTVTLRYQFTLHAGRISRLAIEV</sequence>